<sequence>MQEQELIKTLIVTIQYNHWLQARMRLLVEAPDILNIRPFQQQPTPDL</sequence>
<keyword evidence="2" id="KW-1185">Reference proteome</keyword>
<dbReference type="Proteomes" id="UP000049855">
    <property type="component" value="Unassembled WGS sequence"/>
</dbReference>
<accession>A0A0U1KVY8</accession>
<gene>
    <name evidence="1" type="ORF">SpAn4DRAFT_4001</name>
</gene>
<organism evidence="1 2">
    <name type="scientific">Sporomusa ovata</name>
    <dbReference type="NCBI Taxonomy" id="2378"/>
    <lineage>
        <taxon>Bacteria</taxon>
        <taxon>Bacillati</taxon>
        <taxon>Bacillota</taxon>
        <taxon>Negativicutes</taxon>
        <taxon>Selenomonadales</taxon>
        <taxon>Sporomusaceae</taxon>
        <taxon>Sporomusa</taxon>
    </lineage>
</organism>
<dbReference type="AlphaFoldDB" id="A0A0U1KVY8"/>
<name>A0A0U1KVY8_9FIRM</name>
<protein>
    <submittedName>
        <fullName evidence="1">Uncharacterized protein</fullName>
    </submittedName>
</protein>
<evidence type="ECO:0000313" key="1">
    <source>
        <dbReference type="EMBL" id="CQR71496.1"/>
    </source>
</evidence>
<reference evidence="2" key="1">
    <citation type="submission" date="2015-03" db="EMBL/GenBank/DDBJ databases">
        <authorList>
            <person name="Nijsse Bart"/>
        </authorList>
    </citation>
    <scope>NUCLEOTIDE SEQUENCE [LARGE SCALE GENOMIC DNA]</scope>
</reference>
<proteinExistence type="predicted"/>
<evidence type="ECO:0000313" key="2">
    <source>
        <dbReference type="Proteomes" id="UP000049855"/>
    </source>
</evidence>
<dbReference type="EMBL" id="CTRP01000004">
    <property type="protein sequence ID" value="CQR71496.1"/>
    <property type="molecule type" value="Genomic_DNA"/>
</dbReference>